<dbReference type="InterPro" id="IPR000731">
    <property type="entry name" value="SSD"/>
</dbReference>
<feature type="transmembrane region" description="Helical" evidence="7">
    <location>
        <begin position="346"/>
        <end position="367"/>
    </location>
</feature>
<proteinExistence type="inferred from homology"/>
<comment type="caution">
    <text evidence="9">The sequence shown here is derived from an EMBL/GenBank/DDBJ whole genome shotgun (WGS) entry which is preliminary data.</text>
</comment>
<dbReference type="GO" id="GO:0005886">
    <property type="term" value="C:plasma membrane"/>
    <property type="evidence" value="ECO:0007669"/>
    <property type="project" value="UniProtKB-SubCell"/>
</dbReference>
<feature type="transmembrane region" description="Helical" evidence="7">
    <location>
        <begin position="17"/>
        <end position="38"/>
    </location>
</feature>
<feature type="transmembrane region" description="Helical" evidence="7">
    <location>
        <begin position="388"/>
        <end position="412"/>
    </location>
</feature>
<dbReference type="InterPro" id="IPR050545">
    <property type="entry name" value="Mycobact_MmpL"/>
</dbReference>
<evidence type="ECO:0000256" key="4">
    <source>
        <dbReference type="ARBA" id="ARBA00022692"/>
    </source>
</evidence>
<dbReference type="SUPFAM" id="SSF82866">
    <property type="entry name" value="Multidrug efflux transporter AcrB transmembrane domain"/>
    <property type="match status" value="1"/>
</dbReference>
<feature type="transmembrane region" description="Helical" evidence="7">
    <location>
        <begin position="312"/>
        <end position="334"/>
    </location>
</feature>
<dbReference type="InterPro" id="IPR004869">
    <property type="entry name" value="MMPL_dom"/>
</dbReference>
<evidence type="ECO:0000256" key="6">
    <source>
        <dbReference type="ARBA" id="ARBA00023136"/>
    </source>
</evidence>
<organism evidence="9 10">
    <name type="scientific">Chrysochromulina tobinii</name>
    <dbReference type="NCBI Taxonomy" id="1460289"/>
    <lineage>
        <taxon>Eukaryota</taxon>
        <taxon>Haptista</taxon>
        <taxon>Haptophyta</taxon>
        <taxon>Prymnesiophyceae</taxon>
        <taxon>Prymnesiales</taxon>
        <taxon>Chrysochromulinaceae</taxon>
        <taxon>Chrysochromulina</taxon>
    </lineage>
</organism>
<dbReference type="Pfam" id="PF03176">
    <property type="entry name" value="MMPL"/>
    <property type="match status" value="1"/>
</dbReference>
<dbReference type="PANTHER" id="PTHR33406">
    <property type="entry name" value="MEMBRANE PROTEIN MJ1562-RELATED"/>
    <property type="match status" value="1"/>
</dbReference>
<keyword evidence="6 7" id="KW-0472">Membrane</keyword>
<accession>A0A0M0JAA9</accession>
<evidence type="ECO:0000256" key="3">
    <source>
        <dbReference type="ARBA" id="ARBA00022475"/>
    </source>
</evidence>
<dbReference type="OrthoDB" id="438641at2759"/>
<evidence type="ECO:0000313" key="10">
    <source>
        <dbReference type="Proteomes" id="UP000037460"/>
    </source>
</evidence>
<dbReference type="Proteomes" id="UP000037460">
    <property type="component" value="Unassembled WGS sequence"/>
</dbReference>
<dbReference type="Gene3D" id="1.20.1640.10">
    <property type="entry name" value="Multidrug efflux transporter AcrB transmembrane domain"/>
    <property type="match status" value="1"/>
</dbReference>
<dbReference type="AlphaFoldDB" id="A0A0M0JAA9"/>
<dbReference type="EMBL" id="JWZX01003215">
    <property type="protein sequence ID" value="KOO23163.1"/>
    <property type="molecule type" value="Genomic_DNA"/>
</dbReference>
<reference evidence="10" key="1">
    <citation type="journal article" date="2015" name="PLoS Genet.">
        <title>Genome Sequence and Transcriptome Analyses of Chrysochromulina tobin: Metabolic Tools for Enhanced Algal Fitness in the Prominent Order Prymnesiales (Haptophyceae).</title>
        <authorList>
            <person name="Hovde B.T."/>
            <person name="Deodato C.R."/>
            <person name="Hunsperger H.M."/>
            <person name="Ryken S.A."/>
            <person name="Yost W."/>
            <person name="Jha R.K."/>
            <person name="Patterson J."/>
            <person name="Monnat R.J. Jr."/>
            <person name="Barlow S.B."/>
            <person name="Starkenburg S.R."/>
            <person name="Cattolico R.A."/>
        </authorList>
    </citation>
    <scope>NUCLEOTIDE SEQUENCE</scope>
    <source>
        <strain evidence="10">CCMP291</strain>
    </source>
</reference>
<evidence type="ECO:0000256" key="2">
    <source>
        <dbReference type="ARBA" id="ARBA00010157"/>
    </source>
</evidence>
<evidence type="ECO:0000256" key="1">
    <source>
        <dbReference type="ARBA" id="ARBA00004651"/>
    </source>
</evidence>
<name>A0A0M0JAA9_9EUKA</name>
<evidence type="ECO:0000256" key="7">
    <source>
        <dbReference type="SAM" id="Phobius"/>
    </source>
</evidence>
<dbReference type="PANTHER" id="PTHR33406:SF6">
    <property type="entry name" value="MEMBRANE PROTEIN YDGH-RELATED"/>
    <property type="match status" value="1"/>
</dbReference>
<sequence>MGRSLPDRLVYDCLSSAIVRVIISTVVILVSFGGLLMYPSFSKELDVGVAPPPDSPAGIARDEMAKWFDPDPIQITAHVRTRDGSPLTNDDVAACAALAARREGPLALGCPQQQQEEAQQLGLPPPPSQPPLPPIDGAIQNVSDAFKAIVAKYTTKATNGTAGTCNTSFTSYWAIPSVQVPWPGINASATNLLRRLLAPSLFARGKSETLMLVSITACNVKRDGRILNEHVTNGCVTSKKDHCTPIQSLSDEWKAYATHMNAVDSRLEITIVSLPDVFAAALDGVDQTMRVSTMTAPLAFGILACVLRNVRFLLIPLINIVACLMGTTIVMYFVAKHSDVTSQAPALMLACSLAMSIDYSLFLLTRFRDELVVRKRPYRAAIVTMLETSGHTVLVSGVTLTLCFLGMLLIPVSTISSLGVASAVTVAFAITMALIFTPTMLLAFPAFFTDESYYGLSVDPERMTDVLESPAPDAAVHTAPVALLAIAAKRARRGCWPTVGGAVQKPWAALLVLGALGGIAVPFVMPLASSDLTYVEGVTPLLPRKSETTDSFLQLQDSFGVSHVFPTQILIVPDTPDVLLTRAWFDAACTFIHNIAANVTADMARQGRSCLNPPGRPCMSPADFTGMMIIGGNCTSELYDAIATSNGTLTINGTTIHVNITDPELEEVVEYLLSSTTINNPEHAATKVHVTTTIDPFGSDGRAWIQASALECP</sequence>
<comment type="subcellular location">
    <subcellularLocation>
        <location evidence="1">Cell membrane</location>
        <topology evidence="1">Multi-pass membrane protein</topology>
    </subcellularLocation>
</comment>
<comment type="similarity">
    <text evidence="2">Belongs to the resistance-nodulation-cell division (RND) (TC 2.A.6) family. MmpL subfamily.</text>
</comment>
<keyword evidence="3" id="KW-1003">Cell membrane</keyword>
<feature type="transmembrane region" description="Helical" evidence="7">
    <location>
        <begin position="418"/>
        <end position="444"/>
    </location>
</feature>
<keyword evidence="4 7" id="KW-0812">Transmembrane</keyword>
<gene>
    <name evidence="9" type="ORF">Ctob_003326</name>
</gene>
<dbReference type="PROSITE" id="PS50156">
    <property type="entry name" value="SSD"/>
    <property type="match status" value="1"/>
</dbReference>
<evidence type="ECO:0000313" key="9">
    <source>
        <dbReference type="EMBL" id="KOO23163.1"/>
    </source>
</evidence>
<evidence type="ECO:0000259" key="8">
    <source>
        <dbReference type="PROSITE" id="PS50156"/>
    </source>
</evidence>
<feature type="transmembrane region" description="Helical" evidence="7">
    <location>
        <begin position="507"/>
        <end position="525"/>
    </location>
</feature>
<protein>
    <submittedName>
        <fullName evidence="9">Efflux</fullName>
    </submittedName>
</protein>
<feature type="domain" description="SSD" evidence="8">
    <location>
        <begin position="317"/>
        <end position="443"/>
    </location>
</feature>
<keyword evidence="5 7" id="KW-1133">Transmembrane helix</keyword>
<evidence type="ECO:0000256" key="5">
    <source>
        <dbReference type="ARBA" id="ARBA00022989"/>
    </source>
</evidence>
<keyword evidence="10" id="KW-1185">Reference proteome</keyword>